<dbReference type="Proteomes" id="UP000017654">
    <property type="component" value="Segment"/>
</dbReference>
<accession>U5PZH4</accession>
<proteinExistence type="predicted"/>
<keyword evidence="2" id="KW-1185">Reference proteome</keyword>
<dbReference type="EMBL" id="KF669656">
    <property type="protein sequence ID" value="AGY47973.1"/>
    <property type="molecule type" value="Genomic_DNA"/>
</dbReference>
<dbReference type="RefSeq" id="YP_009006498.1">
    <property type="nucleotide sequence ID" value="NC_023570.1"/>
</dbReference>
<dbReference type="KEGG" id="vg:18503484"/>
<gene>
    <name evidence="1" type="ORF">Petty_1</name>
</gene>
<protein>
    <submittedName>
        <fullName evidence="1">Uncharacterized protein</fullName>
    </submittedName>
</protein>
<organism evidence="1 2">
    <name type="scientific">Acinetobacter phage Petty</name>
    <dbReference type="NCBI Taxonomy" id="1406779"/>
    <lineage>
        <taxon>Viruses</taxon>
        <taxon>Duplodnaviria</taxon>
        <taxon>Heunggongvirae</taxon>
        <taxon>Uroviricota</taxon>
        <taxon>Caudoviricetes</taxon>
        <taxon>Autographivirales</taxon>
        <taxon>Autoscriptoviridae</taxon>
        <taxon>Beijerinckvirinae</taxon>
        <taxon>Pettyvirus</taxon>
        <taxon>Pettyvirus petty</taxon>
    </lineage>
</organism>
<name>U5PZH4_9CAUD</name>
<dbReference type="GeneID" id="18503484"/>
<reference evidence="1 2" key="1">
    <citation type="journal article" date="2013" name="Genome Announc.">
        <title>Complete Genome of Acinetobacter baumannii Podophage Petty.</title>
        <authorList>
            <person name="Mumm I.P."/>
            <person name="Wood T.L."/>
            <person name="Chamakura K.R."/>
            <person name="Kuty Everett G.F."/>
        </authorList>
    </citation>
    <scope>NUCLEOTIDE SEQUENCE [LARGE SCALE GENOMIC DNA]</scope>
</reference>
<evidence type="ECO:0000313" key="2">
    <source>
        <dbReference type="Proteomes" id="UP000017654"/>
    </source>
</evidence>
<evidence type="ECO:0000313" key="1">
    <source>
        <dbReference type="EMBL" id="AGY47973.1"/>
    </source>
</evidence>
<dbReference type="OrthoDB" id="10091at10239"/>
<sequence length="175" mass="19125">MTIKLYSTAAEINKSIVSIAARGKKLDNDIQLTGVSCLNHVALHGDTTLLDKLVNAMPKGARKGAFCEWAVKYGMVRMLDRANPADAAAIEQGRLFAKDKTKSFSVEDAFANKWWDAKPEADLLTTFDAAKMVAQLVKKYTAAQKADGVEIVGQDDALKTLRAFMQSLEVSQETL</sequence>